<evidence type="ECO:0000256" key="5">
    <source>
        <dbReference type="ARBA" id="ARBA00022989"/>
    </source>
</evidence>
<dbReference type="RefSeq" id="WP_055424540.1">
    <property type="nucleotide sequence ID" value="NZ_FCOR01000001.1"/>
</dbReference>
<dbReference type="PANTHER" id="PTHR30561">
    <property type="entry name" value="SMR FAMILY PROTON-DEPENDENT DRUG EFFLUX TRANSPORTER SUGE"/>
    <property type="match status" value="1"/>
</dbReference>
<dbReference type="Gene3D" id="1.10.3730.20">
    <property type="match status" value="1"/>
</dbReference>
<evidence type="ECO:0000313" key="11">
    <source>
        <dbReference type="Proteomes" id="UP000182761"/>
    </source>
</evidence>
<dbReference type="EMBL" id="FCOR01000001">
    <property type="protein sequence ID" value="CVK15308.1"/>
    <property type="molecule type" value="Genomic_DNA"/>
</dbReference>
<dbReference type="Pfam" id="PF00893">
    <property type="entry name" value="Multi_Drug_Res"/>
    <property type="match status" value="1"/>
</dbReference>
<evidence type="ECO:0000256" key="4">
    <source>
        <dbReference type="ARBA" id="ARBA00022692"/>
    </source>
</evidence>
<keyword evidence="4 8" id="KW-0812">Transmembrane</keyword>
<gene>
    <name evidence="10" type="ORF">Ga0061079_101120</name>
</gene>
<dbReference type="InterPro" id="IPR045324">
    <property type="entry name" value="Small_multidrug_res"/>
</dbReference>
<reference evidence="10 11" key="1">
    <citation type="submission" date="2016-01" db="EMBL/GenBank/DDBJ databases">
        <authorList>
            <person name="McClelland M."/>
            <person name="Jain A."/>
            <person name="Saraogi P."/>
            <person name="Mendelson R."/>
            <person name="Westerman R."/>
            <person name="SanMiguel P."/>
            <person name="Csonka L."/>
        </authorList>
    </citation>
    <scope>NUCLEOTIDE SEQUENCE [LARGE SCALE GENOMIC DNA]</scope>
    <source>
        <strain evidence="10 11">R-53146</strain>
    </source>
</reference>
<dbReference type="GO" id="GO:0005886">
    <property type="term" value="C:plasma membrane"/>
    <property type="evidence" value="ECO:0007669"/>
    <property type="project" value="UniProtKB-SubCell"/>
</dbReference>
<feature type="transmembrane region" description="Helical" evidence="9">
    <location>
        <begin position="33"/>
        <end position="51"/>
    </location>
</feature>
<protein>
    <submittedName>
        <fullName evidence="10">Small multidrug resistance pump</fullName>
    </submittedName>
</protein>
<keyword evidence="11" id="KW-1185">Reference proteome</keyword>
<proteinExistence type="inferred from homology"/>
<dbReference type="AlphaFoldDB" id="A0A0X3AN70"/>
<evidence type="ECO:0000313" key="10">
    <source>
        <dbReference type="EMBL" id="CVK15308.1"/>
    </source>
</evidence>
<evidence type="ECO:0000256" key="9">
    <source>
        <dbReference type="SAM" id="Phobius"/>
    </source>
</evidence>
<name>A0A0X3AN70_9FLAO</name>
<dbReference type="STRING" id="1586267.GCA_001418685_00120"/>
<dbReference type="FunFam" id="1.10.3730.20:FF:000001">
    <property type="entry name" value="Quaternary ammonium compound resistance transporter SugE"/>
    <property type="match status" value="1"/>
</dbReference>
<evidence type="ECO:0000256" key="3">
    <source>
        <dbReference type="ARBA" id="ARBA00022475"/>
    </source>
</evidence>
<dbReference type="GO" id="GO:0015199">
    <property type="term" value="F:amino-acid betaine transmembrane transporter activity"/>
    <property type="evidence" value="ECO:0007669"/>
    <property type="project" value="TreeGrafter"/>
</dbReference>
<organism evidence="10 11">
    <name type="scientific">Apibacter mensalis</name>
    <dbReference type="NCBI Taxonomy" id="1586267"/>
    <lineage>
        <taxon>Bacteria</taxon>
        <taxon>Pseudomonadati</taxon>
        <taxon>Bacteroidota</taxon>
        <taxon>Flavobacteriia</taxon>
        <taxon>Flavobacteriales</taxon>
        <taxon>Weeksellaceae</taxon>
        <taxon>Apibacter</taxon>
    </lineage>
</organism>
<dbReference type="Proteomes" id="UP000182761">
    <property type="component" value="Unassembled WGS sequence"/>
</dbReference>
<keyword evidence="2" id="KW-0813">Transport</keyword>
<dbReference type="GO" id="GO:1990961">
    <property type="term" value="P:xenobiotic detoxification by transmembrane export across the plasma membrane"/>
    <property type="evidence" value="ECO:0007669"/>
    <property type="project" value="UniProtKB-ARBA"/>
</dbReference>
<dbReference type="GO" id="GO:0031460">
    <property type="term" value="P:glycine betaine transport"/>
    <property type="evidence" value="ECO:0007669"/>
    <property type="project" value="TreeGrafter"/>
</dbReference>
<accession>A0A0X3AN70</accession>
<dbReference type="SUPFAM" id="SSF103481">
    <property type="entry name" value="Multidrug resistance efflux transporter EmrE"/>
    <property type="match status" value="1"/>
</dbReference>
<evidence type="ECO:0000256" key="2">
    <source>
        <dbReference type="ARBA" id="ARBA00022448"/>
    </source>
</evidence>
<keyword evidence="5 9" id="KW-1133">Transmembrane helix</keyword>
<evidence type="ECO:0000256" key="1">
    <source>
        <dbReference type="ARBA" id="ARBA00004651"/>
    </source>
</evidence>
<evidence type="ECO:0000256" key="7">
    <source>
        <dbReference type="ARBA" id="ARBA00038032"/>
    </source>
</evidence>
<dbReference type="GO" id="GO:0015220">
    <property type="term" value="F:choline transmembrane transporter activity"/>
    <property type="evidence" value="ECO:0007669"/>
    <property type="project" value="TreeGrafter"/>
</dbReference>
<comment type="similarity">
    <text evidence="7 8">Belongs to the drug/metabolite transporter (DMT) superfamily. Small multidrug resistance (SMR) (TC 2.A.7.1) family.</text>
</comment>
<feature type="transmembrane region" description="Helical" evidence="9">
    <location>
        <begin position="58"/>
        <end position="79"/>
    </location>
</feature>
<dbReference type="InterPro" id="IPR000390">
    <property type="entry name" value="Small_drug/metabolite_transptr"/>
</dbReference>
<keyword evidence="3" id="KW-1003">Cell membrane</keyword>
<evidence type="ECO:0000256" key="6">
    <source>
        <dbReference type="ARBA" id="ARBA00023136"/>
    </source>
</evidence>
<feature type="transmembrane region" description="Helical" evidence="9">
    <location>
        <begin position="85"/>
        <end position="104"/>
    </location>
</feature>
<comment type="subcellular location">
    <subcellularLocation>
        <location evidence="1 8">Cell membrane</location>
        <topology evidence="1 8">Multi-pass membrane protein</topology>
    </subcellularLocation>
</comment>
<dbReference type="PANTHER" id="PTHR30561:SF1">
    <property type="entry name" value="MULTIDRUG TRANSPORTER EMRE"/>
    <property type="match status" value="1"/>
</dbReference>
<sequence>MKFYIYLFIAICLETAGTSLLPMTKEFTKWKPTILFFALFFAALYSLTKAIRAIPIGIAYAIWSGIGIVLISLSGYFLYKQKLDIPAIIGIVFIIIGVLIINIFSKTAGH</sequence>
<dbReference type="InterPro" id="IPR037185">
    <property type="entry name" value="EmrE-like"/>
</dbReference>
<dbReference type="OrthoDB" id="21828at2"/>
<keyword evidence="6 9" id="KW-0472">Membrane</keyword>
<evidence type="ECO:0000256" key="8">
    <source>
        <dbReference type="RuleBase" id="RU003942"/>
    </source>
</evidence>
<dbReference type="GO" id="GO:0015297">
    <property type="term" value="F:antiporter activity"/>
    <property type="evidence" value="ECO:0007669"/>
    <property type="project" value="TreeGrafter"/>
</dbReference>